<keyword evidence="2" id="KW-1185">Reference proteome</keyword>
<gene>
    <name evidence="1" type="ORF">BCR42DRAFT_308125</name>
</gene>
<accession>A0A1X2J0I5</accession>
<feature type="non-terminal residue" evidence="1">
    <location>
        <position position="69"/>
    </location>
</feature>
<organism evidence="1 2">
    <name type="scientific">Absidia repens</name>
    <dbReference type="NCBI Taxonomy" id="90262"/>
    <lineage>
        <taxon>Eukaryota</taxon>
        <taxon>Fungi</taxon>
        <taxon>Fungi incertae sedis</taxon>
        <taxon>Mucoromycota</taxon>
        <taxon>Mucoromycotina</taxon>
        <taxon>Mucoromycetes</taxon>
        <taxon>Mucorales</taxon>
        <taxon>Cunninghamellaceae</taxon>
        <taxon>Absidia</taxon>
    </lineage>
</organism>
<comment type="caution">
    <text evidence="1">The sequence shown here is derived from an EMBL/GenBank/DDBJ whole genome shotgun (WGS) entry which is preliminary data.</text>
</comment>
<dbReference type="Proteomes" id="UP000193560">
    <property type="component" value="Unassembled WGS sequence"/>
</dbReference>
<sequence length="69" mass="7896">QALRPGGCIYLTRQQNMRYAIGYWEVKACDTEDNVDSIHIDLFRLANFCKNSIDKGYIKALMAIQVVGR</sequence>
<feature type="non-terminal residue" evidence="1">
    <location>
        <position position="1"/>
    </location>
</feature>
<dbReference type="EMBL" id="MCGE01000001">
    <property type="protein sequence ID" value="ORZ25352.1"/>
    <property type="molecule type" value="Genomic_DNA"/>
</dbReference>
<dbReference type="AlphaFoldDB" id="A0A1X2J0I5"/>
<reference evidence="1 2" key="1">
    <citation type="submission" date="2016-07" db="EMBL/GenBank/DDBJ databases">
        <title>Pervasive Adenine N6-methylation of Active Genes in Fungi.</title>
        <authorList>
            <consortium name="DOE Joint Genome Institute"/>
            <person name="Mondo S.J."/>
            <person name="Dannebaum R.O."/>
            <person name="Kuo R.C."/>
            <person name="Labutti K."/>
            <person name="Haridas S."/>
            <person name="Kuo A."/>
            <person name="Salamov A."/>
            <person name="Ahrendt S.R."/>
            <person name="Lipzen A."/>
            <person name="Sullivan W."/>
            <person name="Andreopoulos W.B."/>
            <person name="Clum A."/>
            <person name="Lindquist E."/>
            <person name="Daum C."/>
            <person name="Ramamoorthy G.K."/>
            <person name="Gryganskyi A."/>
            <person name="Culley D."/>
            <person name="Magnuson J.K."/>
            <person name="James T.Y."/>
            <person name="O'Malley M.A."/>
            <person name="Stajich J.E."/>
            <person name="Spatafora J.W."/>
            <person name="Visel A."/>
            <person name="Grigoriev I.V."/>
        </authorList>
    </citation>
    <scope>NUCLEOTIDE SEQUENCE [LARGE SCALE GENOMIC DNA]</scope>
    <source>
        <strain evidence="1 2">NRRL 1336</strain>
    </source>
</reference>
<evidence type="ECO:0000313" key="2">
    <source>
        <dbReference type="Proteomes" id="UP000193560"/>
    </source>
</evidence>
<evidence type="ECO:0000313" key="1">
    <source>
        <dbReference type="EMBL" id="ORZ25352.1"/>
    </source>
</evidence>
<proteinExistence type="predicted"/>
<name>A0A1X2J0I5_9FUNG</name>
<dbReference type="OrthoDB" id="2290051at2759"/>
<protein>
    <submittedName>
        <fullName evidence="1">Uncharacterized protein</fullName>
    </submittedName>
</protein>